<dbReference type="EMBL" id="JABAYA010000019">
    <property type="protein sequence ID" value="KAF7730065.1"/>
    <property type="molecule type" value="Genomic_DNA"/>
</dbReference>
<protein>
    <recommendedName>
        <fullName evidence="4">Crinkler effector protein N-terminal domain-containing protein</fullName>
    </recommendedName>
</protein>
<keyword evidence="3" id="KW-0964">Secreted</keyword>
<evidence type="ECO:0000259" key="4">
    <source>
        <dbReference type="Pfam" id="PF20147"/>
    </source>
</evidence>
<reference evidence="5" key="1">
    <citation type="submission" date="2020-01" db="EMBL/GenBank/DDBJ databases">
        <title>Genome Sequencing of Three Apophysomyces-Like Fungal Strains Confirms a Novel Fungal Genus in the Mucoromycota with divergent Burkholderia-like Endosymbiotic Bacteria.</title>
        <authorList>
            <person name="Stajich J.E."/>
            <person name="Macias A.M."/>
            <person name="Carter-House D."/>
            <person name="Lovett B."/>
            <person name="Kasson L.R."/>
            <person name="Berry K."/>
            <person name="Grigoriev I."/>
            <person name="Chang Y."/>
            <person name="Spatafora J."/>
            <person name="Kasson M.T."/>
        </authorList>
    </citation>
    <scope>NUCLEOTIDE SEQUENCE</scope>
    <source>
        <strain evidence="5">NRRL A-21654</strain>
    </source>
</reference>
<proteinExistence type="predicted"/>
<dbReference type="GO" id="GO:0005576">
    <property type="term" value="C:extracellular region"/>
    <property type="evidence" value="ECO:0007669"/>
    <property type="project" value="UniProtKB-SubCell"/>
</dbReference>
<evidence type="ECO:0000256" key="1">
    <source>
        <dbReference type="ARBA" id="ARBA00004340"/>
    </source>
</evidence>
<comment type="caution">
    <text evidence="5">The sequence shown here is derived from an EMBL/GenBank/DDBJ whole genome shotgun (WGS) entry which is preliminary data.</text>
</comment>
<evidence type="ECO:0000313" key="5">
    <source>
        <dbReference type="EMBL" id="KAF7730065.1"/>
    </source>
</evidence>
<dbReference type="GO" id="GO:0043657">
    <property type="term" value="C:host cell"/>
    <property type="evidence" value="ECO:0007669"/>
    <property type="project" value="UniProtKB-SubCell"/>
</dbReference>
<dbReference type="Proteomes" id="UP000605846">
    <property type="component" value="Unassembled WGS sequence"/>
</dbReference>
<comment type="subcellular location">
    <subcellularLocation>
        <location evidence="1">Host cell</location>
    </subcellularLocation>
    <subcellularLocation>
        <location evidence="2">Secreted</location>
    </subcellularLocation>
</comment>
<dbReference type="InterPro" id="IPR045379">
    <property type="entry name" value="Crinkler_N"/>
</dbReference>
<gene>
    <name evidence="5" type="ORF">EC973_003010</name>
</gene>
<evidence type="ECO:0000256" key="3">
    <source>
        <dbReference type="ARBA" id="ARBA00022525"/>
    </source>
</evidence>
<sequence length="857" mass="97485">MSHSSPTDIPFKLFCLVEGEPLSRAFSVEIAPTAIVDQLKDAIKAKKSPRFDDIAANELTLWLVEIPEDMEGSAITVDELDVKRKLTPPWTSLITLFPKPPNDLTYIMVQRSPFNAPKISIPRDQGVPELLRTIEEIRPDHHSHSVDPRDVEEFQRNKLGCFYKKPLPHATKADGIYLQMLGNMLGEEPKSTYGRTLLDLVEGDFGKYSYHNIAALVGPSGAGKTATVIEVAKKHFVIYFLCHDPAAGISPGFRDTNFVKLANDVEAICARFPNTDPQANPLDNDSRMKLLVQERVEIEFLARLVFLKLLFVNNPELTPEQFFREQINGGVIAIFRLRSEIIKYDRDTIYCMCEDLRMDIVENHLFKHLKEHQEKRWLAIALDEAQISEQNILRGKFIAPNALVRRDTKDLFDSNNRVKEDFQRGFFTPLSAQLSHISATLIILGTSLSLLNTDQVYYAAAKGTNLRPILRFPCFNEQSQQDVLSEIIDISYCTLPPAKRRKLTGRARFTMGVVTELLQCPDIKSNSEQQTLDKAFDSAIETAKDGIRHSIQRLIKNDKTGEIRRLLGRMADFVDKALCSLRSEYYDFYYVMDEPLVVEVAEEELKMSNVDPVFVEYLDQFNRLIENLGVNATAKGDMLEPLVRRALQRFNGFDLADLPFLRRIRLPTWCNGLKLQIDEINTAHGFGYNENGIRADLEFLKARPTNKMLIEGHGISHDGAWFFNNHYAGAVAIKLCTQPMAEAKHKDNENSSDIRSSFLRYHGISSNPPLEQIRGEFEASGLPSDIKSMLRIHLEFPSVSGCRPTTYVKMDSTTGTEDIMVYIDSLNMDEFFYEGISEHVEEIRIFKRLLKYVIGKP</sequence>
<feature type="domain" description="Crinkler effector protein N-terminal" evidence="4">
    <location>
        <begin position="12"/>
        <end position="110"/>
    </location>
</feature>
<dbReference type="AlphaFoldDB" id="A0A8H7ESA9"/>
<name>A0A8H7ESA9_9FUNG</name>
<keyword evidence="6" id="KW-1185">Reference proteome</keyword>
<organism evidence="5 6">
    <name type="scientific">Apophysomyces ossiformis</name>
    <dbReference type="NCBI Taxonomy" id="679940"/>
    <lineage>
        <taxon>Eukaryota</taxon>
        <taxon>Fungi</taxon>
        <taxon>Fungi incertae sedis</taxon>
        <taxon>Mucoromycota</taxon>
        <taxon>Mucoromycotina</taxon>
        <taxon>Mucoromycetes</taxon>
        <taxon>Mucorales</taxon>
        <taxon>Mucorineae</taxon>
        <taxon>Mucoraceae</taxon>
        <taxon>Apophysomyces</taxon>
    </lineage>
</organism>
<dbReference type="OrthoDB" id="2420447at2759"/>
<evidence type="ECO:0000313" key="6">
    <source>
        <dbReference type="Proteomes" id="UP000605846"/>
    </source>
</evidence>
<dbReference type="Pfam" id="PF20147">
    <property type="entry name" value="Crinkler"/>
    <property type="match status" value="1"/>
</dbReference>
<evidence type="ECO:0000256" key="2">
    <source>
        <dbReference type="ARBA" id="ARBA00004613"/>
    </source>
</evidence>
<accession>A0A8H7ESA9</accession>